<evidence type="ECO:0000259" key="6">
    <source>
        <dbReference type="Pfam" id="PF00441"/>
    </source>
</evidence>
<feature type="domain" description="Acyl-CoA dehydrogenase/oxidase N-terminal" evidence="8">
    <location>
        <begin position="26"/>
        <end position="129"/>
    </location>
</feature>
<dbReference type="SUPFAM" id="SSF56645">
    <property type="entry name" value="Acyl-CoA dehydrogenase NM domain-like"/>
    <property type="match status" value="1"/>
</dbReference>
<dbReference type="EMBL" id="VAWA01000002">
    <property type="protein sequence ID" value="TLP79558.1"/>
    <property type="molecule type" value="Genomic_DNA"/>
</dbReference>
<dbReference type="InterPro" id="IPR037069">
    <property type="entry name" value="AcylCoA_DH/ox_N_sf"/>
</dbReference>
<dbReference type="Pfam" id="PF00441">
    <property type="entry name" value="Acyl-CoA_dh_1"/>
    <property type="match status" value="1"/>
</dbReference>
<evidence type="ECO:0000256" key="2">
    <source>
        <dbReference type="ARBA" id="ARBA00009347"/>
    </source>
</evidence>
<evidence type="ECO:0000256" key="3">
    <source>
        <dbReference type="ARBA" id="ARBA00022630"/>
    </source>
</evidence>
<sequence>MVHEPLDSDPMGIYTRLSAAETDGWKRARVFVEKDVAPVIADYWEQAQYPLHLVRKMGDLDLLRDGVTVAGAPEVSRVAAGLVSMELARGDGSMATVVAVQGGLAMRSIELHGSSEQKERYLPKMASGDLLGAFALTEPTHGSDSVRLESKAVPTDGGWLVSGQKKWIGNGSSGGVTVVWARSVVDEKVKGFVVPQESPGYYAKTMEGKTALRAIHQAHIRLEEVFVPDSAVLPGAQSFRDTSTVLFTTRVGVAWAALGQATACYEAAVHYAQQRYQFGRPLAGSQVVQERLARMTAELAQAQLLVLQAARGEDAGTLSGAQASLAKFTATRAARSIAQNARDLLGGNGILLKHLVARHFSDIEALHTYEGTETIQALIIGRHLTGSSAF</sequence>
<proteinExistence type="inferred from homology"/>
<dbReference type="GO" id="GO:0050660">
    <property type="term" value="F:flavin adenine dinucleotide binding"/>
    <property type="evidence" value="ECO:0007669"/>
    <property type="project" value="InterPro"/>
</dbReference>
<dbReference type="InterPro" id="IPR013786">
    <property type="entry name" value="AcylCoA_DH/ox_N"/>
</dbReference>
<comment type="cofactor">
    <cofactor evidence="1 5">
        <name>FAD</name>
        <dbReference type="ChEBI" id="CHEBI:57692"/>
    </cofactor>
</comment>
<dbReference type="GO" id="GO:0003995">
    <property type="term" value="F:acyl-CoA dehydrogenase activity"/>
    <property type="evidence" value="ECO:0007669"/>
    <property type="project" value="InterPro"/>
</dbReference>
<dbReference type="InterPro" id="IPR046373">
    <property type="entry name" value="Acyl-CoA_Oxase/DH_mid-dom_sf"/>
</dbReference>
<dbReference type="InterPro" id="IPR009100">
    <property type="entry name" value="AcylCoA_DH/oxidase_NM_dom_sf"/>
</dbReference>
<keyword evidence="3 5" id="KW-0285">Flavoprotein</keyword>
<protein>
    <submittedName>
        <fullName evidence="9">Acyl-CoA dehydrogenase</fullName>
    </submittedName>
</protein>
<keyword evidence="4 5" id="KW-0274">FAD</keyword>
<dbReference type="Gene3D" id="2.40.110.10">
    <property type="entry name" value="Butyryl-CoA Dehydrogenase, subunit A, domain 2"/>
    <property type="match status" value="1"/>
</dbReference>
<gene>
    <name evidence="9" type="ORF">FEF27_01695</name>
</gene>
<dbReference type="Pfam" id="PF02771">
    <property type="entry name" value="Acyl-CoA_dh_N"/>
    <property type="match status" value="1"/>
</dbReference>
<dbReference type="InterPro" id="IPR036250">
    <property type="entry name" value="AcylCo_DH-like_C"/>
</dbReference>
<accession>A0A5R9ALP3</accession>
<dbReference type="SUPFAM" id="SSF47203">
    <property type="entry name" value="Acyl-CoA dehydrogenase C-terminal domain-like"/>
    <property type="match status" value="1"/>
</dbReference>
<comment type="caution">
    <text evidence="9">The sequence shown here is derived from an EMBL/GenBank/DDBJ whole genome shotgun (WGS) entry which is preliminary data.</text>
</comment>
<evidence type="ECO:0000313" key="10">
    <source>
        <dbReference type="Proteomes" id="UP000306544"/>
    </source>
</evidence>
<keyword evidence="5" id="KW-0560">Oxidoreductase</keyword>
<dbReference type="InterPro" id="IPR009075">
    <property type="entry name" value="AcylCo_DH/oxidase_C"/>
</dbReference>
<dbReference type="Proteomes" id="UP000306544">
    <property type="component" value="Unassembled WGS sequence"/>
</dbReference>
<dbReference type="Gene3D" id="1.10.540.10">
    <property type="entry name" value="Acyl-CoA dehydrogenase/oxidase, N-terminal domain"/>
    <property type="match status" value="1"/>
</dbReference>
<dbReference type="GO" id="GO:0006635">
    <property type="term" value="P:fatty acid beta-oxidation"/>
    <property type="evidence" value="ECO:0007669"/>
    <property type="project" value="InterPro"/>
</dbReference>
<dbReference type="InterPro" id="IPR006091">
    <property type="entry name" value="Acyl-CoA_Oxase/DH_mid-dom"/>
</dbReference>
<keyword evidence="10" id="KW-1185">Reference proteome</keyword>
<dbReference type="RefSeq" id="WP_138169319.1">
    <property type="nucleotide sequence ID" value="NZ_VAWA01000002.1"/>
</dbReference>
<dbReference type="OrthoDB" id="9770681at2"/>
<feature type="domain" description="Acyl-CoA dehydrogenase/oxidase C-terminal" evidence="6">
    <location>
        <begin position="244"/>
        <end position="384"/>
    </location>
</feature>
<reference evidence="9 10" key="1">
    <citation type="submission" date="2019-05" db="EMBL/GenBank/DDBJ databases">
        <title>Nesterenkonia sp. GY239, isolated from the Southern Atlantic Ocean.</title>
        <authorList>
            <person name="Zhang G."/>
        </authorList>
    </citation>
    <scope>NUCLEOTIDE SEQUENCE [LARGE SCALE GENOMIC DNA]</scope>
    <source>
        <strain evidence="9 10">GY239</strain>
    </source>
</reference>
<dbReference type="Gene3D" id="1.20.140.10">
    <property type="entry name" value="Butyryl-CoA Dehydrogenase, subunit A, domain 3"/>
    <property type="match status" value="1"/>
</dbReference>
<evidence type="ECO:0000313" key="9">
    <source>
        <dbReference type="EMBL" id="TLP79558.1"/>
    </source>
</evidence>
<dbReference type="PANTHER" id="PTHR43188:SF1">
    <property type="entry name" value="ACYL-COA DEHYDROGENASE"/>
    <property type="match status" value="1"/>
</dbReference>
<feature type="domain" description="Acyl-CoA oxidase/dehydrogenase middle" evidence="7">
    <location>
        <begin position="133"/>
        <end position="225"/>
    </location>
</feature>
<dbReference type="Pfam" id="PF02770">
    <property type="entry name" value="Acyl-CoA_dh_M"/>
    <property type="match status" value="1"/>
</dbReference>
<dbReference type="PANTHER" id="PTHR43188">
    <property type="entry name" value="ACYL-COENZYME A OXIDASE"/>
    <property type="match status" value="1"/>
</dbReference>
<name>A0A5R9ALP3_9MICC</name>
<dbReference type="AlphaFoldDB" id="A0A5R9ALP3"/>
<dbReference type="InterPro" id="IPR045008">
    <property type="entry name" value="ACX4-like"/>
</dbReference>
<comment type="similarity">
    <text evidence="2 5">Belongs to the acyl-CoA dehydrogenase family.</text>
</comment>
<evidence type="ECO:0000256" key="4">
    <source>
        <dbReference type="ARBA" id="ARBA00022827"/>
    </source>
</evidence>
<organism evidence="9 10">
    <name type="scientific">Nesterenkonia sphaerica</name>
    <dbReference type="NCBI Taxonomy" id="1804988"/>
    <lineage>
        <taxon>Bacteria</taxon>
        <taxon>Bacillati</taxon>
        <taxon>Actinomycetota</taxon>
        <taxon>Actinomycetes</taxon>
        <taxon>Micrococcales</taxon>
        <taxon>Micrococcaceae</taxon>
        <taxon>Nesterenkonia</taxon>
    </lineage>
</organism>
<evidence type="ECO:0000256" key="5">
    <source>
        <dbReference type="RuleBase" id="RU362125"/>
    </source>
</evidence>
<evidence type="ECO:0000256" key="1">
    <source>
        <dbReference type="ARBA" id="ARBA00001974"/>
    </source>
</evidence>
<evidence type="ECO:0000259" key="7">
    <source>
        <dbReference type="Pfam" id="PF02770"/>
    </source>
</evidence>
<evidence type="ECO:0000259" key="8">
    <source>
        <dbReference type="Pfam" id="PF02771"/>
    </source>
</evidence>